<dbReference type="CDD" id="cd17470">
    <property type="entry name" value="T3SS_Flik_C"/>
    <property type="match status" value="1"/>
</dbReference>
<name>A0A348AQ34_9FIRM</name>
<feature type="compositionally biased region" description="Polar residues" evidence="1">
    <location>
        <begin position="40"/>
        <end position="51"/>
    </location>
</feature>
<keyword evidence="4" id="KW-1185">Reference proteome</keyword>
<reference evidence="3 4" key="1">
    <citation type="journal article" date="2018" name="Int. J. Syst. Evol. Microbiol.">
        <title>Methylomusa anaerophila gen. nov., sp. nov., an anaerobic methanol-utilizing bacterium isolated from a microbial fuel cell.</title>
        <authorList>
            <person name="Amano N."/>
            <person name="Yamamuro A."/>
            <person name="Miyahara M."/>
            <person name="Kouzuma A."/>
            <person name="Abe T."/>
            <person name="Watanabe K."/>
        </authorList>
    </citation>
    <scope>NUCLEOTIDE SEQUENCE [LARGE SCALE GENOMIC DNA]</scope>
    <source>
        <strain evidence="3 4">MMFC1</strain>
    </source>
</reference>
<dbReference type="InterPro" id="IPR021136">
    <property type="entry name" value="Flagellar_hook_control-like_C"/>
</dbReference>
<feature type="region of interest" description="Disordered" evidence="1">
    <location>
        <begin position="1"/>
        <end position="121"/>
    </location>
</feature>
<protein>
    <submittedName>
        <fullName evidence="3">Flagellar hook-length control protein FliK</fullName>
    </submittedName>
</protein>
<dbReference type="InterPro" id="IPR038610">
    <property type="entry name" value="FliK-like_C_sf"/>
</dbReference>
<feature type="compositionally biased region" description="Low complexity" evidence="1">
    <location>
        <begin position="61"/>
        <end position="79"/>
    </location>
</feature>
<feature type="domain" description="Flagellar hook-length control protein-like C-terminal" evidence="2">
    <location>
        <begin position="405"/>
        <end position="481"/>
    </location>
</feature>
<dbReference type="EMBL" id="AP018449">
    <property type="protein sequence ID" value="BBB93182.1"/>
    <property type="molecule type" value="Genomic_DNA"/>
</dbReference>
<evidence type="ECO:0000256" key="1">
    <source>
        <dbReference type="SAM" id="MobiDB-lite"/>
    </source>
</evidence>
<dbReference type="Pfam" id="PF02120">
    <property type="entry name" value="Flg_hook"/>
    <property type="match status" value="1"/>
</dbReference>
<evidence type="ECO:0000313" key="4">
    <source>
        <dbReference type="Proteomes" id="UP000276437"/>
    </source>
</evidence>
<dbReference type="Gene3D" id="3.30.750.140">
    <property type="match status" value="1"/>
</dbReference>
<feature type="compositionally biased region" description="Polar residues" evidence="1">
    <location>
        <begin position="247"/>
        <end position="263"/>
    </location>
</feature>
<dbReference type="Proteomes" id="UP000276437">
    <property type="component" value="Chromosome"/>
</dbReference>
<keyword evidence="3" id="KW-0966">Cell projection</keyword>
<keyword evidence="3" id="KW-0969">Cilium</keyword>
<dbReference type="AlphaFoldDB" id="A0A348AQ34"/>
<accession>A0A348AQ34</accession>
<dbReference type="OrthoDB" id="1676929at2"/>
<gene>
    <name evidence="3" type="ORF">MAMMFC1_03891</name>
</gene>
<dbReference type="KEGG" id="mana:MAMMFC1_03891"/>
<proteinExistence type="predicted"/>
<feature type="region of interest" description="Disordered" evidence="1">
    <location>
        <begin position="247"/>
        <end position="266"/>
    </location>
</feature>
<keyword evidence="3" id="KW-0282">Flagellum</keyword>
<sequence length="535" mass="55629">MATVQFPGMQAPVAATNNNNSRSRYQSNPQDSFSERLNHAVTNASQQNTPTAAKEQGQPSNAETANNAANSGQQQAVNNKPEEKVVTETKSNSEQANAEKQQGADGDAKENNNSSDQANPAGINPLALQLAAQIPAGLSAAFTVELGSADSAGSVQLNAGTVPNNQINAAGNGVMPVNPSKEFDQAFAQSLADAAGELSGSATTGGQIIPQATVSQTASQAAVAAGEILQAALTQNQQPVKIVAGLGQTNPDEQNQPRSSKQPVNLAAPTNVSNSLLNQGNSLSINAASASAAAINPQPTLDLKNSDAGEKLAVEPAAMSVNEKITPIIAAAKENHGGFQDTLGLSLALPNADGSDAVSPQNPHTFSFEATLQNYVSETAASAENSVVKPTTKDDYQVMNQIVQQAKLINRPNNPEMIIKLKPEHLGELILKISVDSGVVTASFHSNNAEVRSIIESSLPQLKQDLANSGLKVDNVSVYAGLNEFLPNNGRSYAQQQFTFQPLGKKQADELVETVESGIVSSGPSSPDAGIDYRV</sequence>
<dbReference type="RefSeq" id="WP_126310045.1">
    <property type="nucleotide sequence ID" value="NZ_AP018449.1"/>
</dbReference>
<evidence type="ECO:0000259" key="2">
    <source>
        <dbReference type="Pfam" id="PF02120"/>
    </source>
</evidence>
<evidence type="ECO:0000313" key="3">
    <source>
        <dbReference type="EMBL" id="BBB93182.1"/>
    </source>
</evidence>
<organism evidence="3 4">
    <name type="scientific">Methylomusa anaerophila</name>
    <dbReference type="NCBI Taxonomy" id="1930071"/>
    <lineage>
        <taxon>Bacteria</taxon>
        <taxon>Bacillati</taxon>
        <taxon>Bacillota</taxon>
        <taxon>Negativicutes</taxon>
        <taxon>Selenomonadales</taxon>
        <taxon>Sporomusaceae</taxon>
        <taxon>Methylomusa</taxon>
    </lineage>
</organism>
<feature type="compositionally biased region" description="Polar residues" evidence="1">
    <location>
        <begin position="88"/>
        <end position="100"/>
    </location>
</feature>